<feature type="transmembrane region" description="Helical" evidence="2">
    <location>
        <begin position="192"/>
        <end position="214"/>
    </location>
</feature>
<keyword evidence="1" id="KW-0175">Coiled coil</keyword>
<feature type="transmembrane region" description="Helical" evidence="2">
    <location>
        <begin position="100"/>
        <end position="116"/>
    </location>
</feature>
<evidence type="ECO:0008006" key="5">
    <source>
        <dbReference type="Google" id="ProtNLM"/>
    </source>
</evidence>
<keyword evidence="2" id="KW-0472">Membrane</keyword>
<feature type="transmembrane region" description="Helical" evidence="2">
    <location>
        <begin position="328"/>
        <end position="352"/>
    </location>
</feature>
<feature type="transmembrane region" description="Helical" evidence="2">
    <location>
        <begin position="6"/>
        <end position="24"/>
    </location>
</feature>
<feature type="transmembrane region" description="Helical" evidence="2">
    <location>
        <begin position="292"/>
        <end position="316"/>
    </location>
</feature>
<keyword evidence="4" id="KW-1185">Reference proteome</keyword>
<evidence type="ECO:0000256" key="2">
    <source>
        <dbReference type="SAM" id="Phobius"/>
    </source>
</evidence>
<dbReference type="Proteomes" id="UP001470230">
    <property type="component" value="Unassembled WGS sequence"/>
</dbReference>
<feature type="transmembrane region" description="Helical" evidence="2">
    <location>
        <begin position="544"/>
        <end position="565"/>
    </location>
</feature>
<name>A0ABR2LBK1_9EUKA</name>
<evidence type="ECO:0000313" key="4">
    <source>
        <dbReference type="Proteomes" id="UP001470230"/>
    </source>
</evidence>
<keyword evidence="2" id="KW-0812">Transmembrane</keyword>
<feature type="transmembrane region" description="Helical" evidence="2">
    <location>
        <begin position="394"/>
        <end position="418"/>
    </location>
</feature>
<comment type="caution">
    <text evidence="3">The sequence shown here is derived from an EMBL/GenBank/DDBJ whole genome shotgun (WGS) entry which is preliminary data.</text>
</comment>
<proteinExistence type="predicted"/>
<evidence type="ECO:0000256" key="1">
    <source>
        <dbReference type="SAM" id="Coils"/>
    </source>
</evidence>
<feature type="transmembrane region" description="Helical" evidence="2">
    <location>
        <begin position="221"/>
        <end position="239"/>
    </location>
</feature>
<feature type="transmembrane region" description="Helical" evidence="2">
    <location>
        <begin position="61"/>
        <end position="79"/>
    </location>
</feature>
<evidence type="ECO:0000313" key="3">
    <source>
        <dbReference type="EMBL" id="KAK8900366.1"/>
    </source>
</evidence>
<keyword evidence="2" id="KW-1133">Transmembrane helix</keyword>
<reference evidence="3 4" key="1">
    <citation type="submission" date="2024-04" db="EMBL/GenBank/DDBJ databases">
        <title>Tritrichomonas musculus Genome.</title>
        <authorList>
            <person name="Alves-Ferreira E."/>
            <person name="Grigg M."/>
            <person name="Lorenzi H."/>
            <person name="Galac M."/>
        </authorList>
    </citation>
    <scope>NUCLEOTIDE SEQUENCE [LARGE SCALE GENOMIC DNA]</scope>
    <source>
        <strain evidence="3 4">EAF2021</strain>
    </source>
</reference>
<protein>
    <recommendedName>
        <fullName evidence="5">ComEC/Rec2-related protein domain-containing protein</fullName>
    </recommendedName>
</protein>
<gene>
    <name evidence="3" type="ORF">M9Y10_002693</name>
</gene>
<accession>A0ABR2LBK1</accession>
<organism evidence="3 4">
    <name type="scientific">Tritrichomonas musculus</name>
    <dbReference type="NCBI Taxonomy" id="1915356"/>
    <lineage>
        <taxon>Eukaryota</taxon>
        <taxon>Metamonada</taxon>
        <taxon>Parabasalia</taxon>
        <taxon>Tritrichomonadida</taxon>
        <taxon>Tritrichomonadidae</taxon>
        <taxon>Tritrichomonas</taxon>
    </lineage>
</organism>
<feature type="transmembrane region" description="Helical" evidence="2">
    <location>
        <begin position="424"/>
        <end position="441"/>
    </location>
</feature>
<feature type="transmembrane region" description="Helical" evidence="2">
    <location>
        <begin position="36"/>
        <end position="55"/>
    </location>
</feature>
<feature type="coiled-coil region" evidence="1">
    <location>
        <begin position="496"/>
        <end position="527"/>
    </location>
</feature>
<dbReference type="EMBL" id="JAPFFF010000001">
    <property type="protein sequence ID" value="KAK8900366.1"/>
    <property type="molecule type" value="Genomic_DNA"/>
</dbReference>
<sequence length="701" mass="80293">MFFTFLFIIGSAFFGFSIISLINVTQGLLISQILSGWCLGSMIISSIAFVTSYFFPLTFLHTIFLLIIMFAISFIIIFIQFYRTNKLFGPSTIRLERAPSFYFSLAIIGLFMLFYINSSFDNFPDLIPAYDRLIFETEHSFISSIISGINNRRKHFLTFSDPYLINQSYTISALPELYAACLVTLASSYPDVTILISFLSSLSTAAAIFLLSYYYSPESSALIVFLYFFNGGSSIYNFFNGPKNEIPHFIVENLTMSLYPSFSSSNYSSTIANTLDGVHNCGRGESPHYSIFGVHLAFSKISGFSIPLGIFALGFLHGNQQPGRRQACNSILSGLFAAFIPSLSTSFTFFIIASNYSQSFMKVMPFAISLLPKIYKSFYIIFPLWREYQMNGIFFSQFVTFSDSIGIPFIFMFLFPFFFFDYNYFHRILTIITGFLFLCFVREGNDSFANDIALSALFIPSITGNFVRTINSLKAKIVGRASFTSKEENENKNDYFDNIEEKIEGINKNLNETENEDQNNKEAEKEEDKISFNVYYQFLGVYNFFYYFLIAYIILSGVLNINTILNLKTYGLNHKSIQSGNWVGFYSNPNDIILTDAKGMNPAPIAAGRQVILGRASDLWRRGEDTQKQAELLEKNAKENNFINYMIKENINFLLEYKMNLFALSNNTYLNYFKVLSENEDWVLFQLTKQKPSNYRRMNNF</sequence>
<feature type="transmembrane region" description="Helical" evidence="2">
    <location>
        <begin position="364"/>
        <end position="382"/>
    </location>
</feature>